<organism evidence="8 9">
    <name type="scientific">Escallonia herrerae</name>
    <dbReference type="NCBI Taxonomy" id="1293975"/>
    <lineage>
        <taxon>Eukaryota</taxon>
        <taxon>Viridiplantae</taxon>
        <taxon>Streptophyta</taxon>
        <taxon>Embryophyta</taxon>
        <taxon>Tracheophyta</taxon>
        <taxon>Spermatophyta</taxon>
        <taxon>Magnoliopsida</taxon>
        <taxon>eudicotyledons</taxon>
        <taxon>Gunneridae</taxon>
        <taxon>Pentapetalae</taxon>
        <taxon>asterids</taxon>
        <taxon>campanulids</taxon>
        <taxon>Escalloniales</taxon>
        <taxon>Escalloniaceae</taxon>
        <taxon>Escallonia</taxon>
    </lineage>
</organism>
<name>A0AA88VGY1_9ASTE</name>
<dbReference type="Pfam" id="PF01490">
    <property type="entry name" value="Aa_trans"/>
    <property type="match status" value="1"/>
</dbReference>
<evidence type="ECO:0000256" key="4">
    <source>
        <dbReference type="ARBA" id="ARBA00022989"/>
    </source>
</evidence>
<evidence type="ECO:0000259" key="7">
    <source>
        <dbReference type="Pfam" id="PF01490"/>
    </source>
</evidence>
<proteinExistence type="predicted"/>
<comment type="subcellular location">
    <subcellularLocation>
        <location evidence="1">Membrane</location>
    </subcellularLocation>
</comment>
<evidence type="ECO:0000256" key="2">
    <source>
        <dbReference type="ARBA" id="ARBA00022692"/>
    </source>
</evidence>
<dbReference type="GO" id="GO:0006865">
    <property type="term" value="P:amino acid transport"/>
    <property type="evidence" value="ECO:0007669"/>
    <property type="project" value="UniProtKB-KW"/>
</dbReference>
<dbReference type="GO" id="GO:0016020">
    <property type="term" value="C:membrane"/>
    <property type="evidence" value="ECO:0007669"/>
    <property type="project" value="UniProtKB-SubCell"/>
</dbReference>
<dbReference type="EMBL" id="JAVXUP010001723">
    <property type="protein sequence ID" value="KAK3008741.1"/>
    <property type="molecule type" value="Genomic_DNA"/>
</dbReference>
<feature type="transmembrane region" description="Helical" evidence="6">
    <location>
        <begin position="140"/>
        <end position="164"/>
    </location>
</feature>
<gene>
    <name evidence="8" type="ORF">RJ639_013179</name>
</gene>
<dbReference type="AlphaFoldDB" id="A0AA88VGY1"/>
<evidence type="ECO:0000313" key="8">
    <source>
        <dbReference type="EMBL" id="KAK3008741.1"/>
    </source>
</evidence>
<keyword evidence="9" id="KW-1185">Reference proteome</keyword>
<evidence type="ECO:0000256" key="3">
    <source>
        <dbReference type="ARBA" id="ARBA00022970"/>
    </source>
</evidence>
<reference evidence="8" key="1">
    <citation type="submission" date="2022-12" db="EMBL/GenBank/DDBJ databases">
        <title>Draft genome assemblies for two species of Escallonia (Escalloniales).</title>
        <authorList>
            <person name="Chanderbali A."/>
            <person name="Dervinis C."/>
            <person name="Anghel I."/>
            <person name="Soltis D."/>
            <person name="Soltis P."/>
            <person name="Zapata F."/>
        </authorList>
    </citation>
    <scope>NUCLEOTIDE SEQUENCE</scope>
    <source>
        <strain evidence="8">UCBG64.0493</strain>
        <tissue evidence="8">Leaf</tissue>
    </source>
</reference>
<evidence type="ECO:0000256" key="6">
    <source>
        <dbReference type="SAM" id="Phobius"/>
    </source>
</evidence>
<feature type="transmembrane region" description="Helical" evidence="6">
    <location>
        <begin position="170"/>
        <end position="190"/>
    </location>
</feature>
<feature type="transmembrane region" description="Helical" evidence="6">
    <location>
        <begin position="83"/>
        <end position="101"/>
    </location>
</feature>
<feature type="domain" description="Amino acid transporter transmembrane" evidence="7">
    <location>
        <begin position="109"/>
        <end position="199"/>
    </location>
</feature>
<accession>A0AA88VGY1</accession>
<feature type="transmembrane region" description="Helical" evidence="6">
    <location>
        <begin position="107"/>
        <end position="128"/>
    </location>
</feature>
<keyword evidence="3" id="KW-0813">Transport</keyword>
<protein>
    <recommendedName>
        <fullName evidence="7">Amino acid transporter transmembrane domain-containing protein</fullName>
    </recommendedName>
</protein>
<dbReference type="InterPro" id="IPR013057">
    <property type="entry name" value="AA_transpt_TM"/>
</dbReference>
<evidence type="ECO:0000256" key="1">
    <source>
        <dbReference type="ARBA" id="ARBA00004370"/>
    </source>
</evidence>
<evidence type="ECO:0000256" key="5">
    <source>
        <dbReference type="ARBA" id="ARBA00023136"/>
    </source>
</evidence>
<evidence type="ECO:0000313" key="9">
    <source>
        <dbReference type="Proteomes" id="UP001188597"/>
    </source>
</evidence>
<keyword evidence="2 6" id="KW-0812">Transmembrane</keyword>
<sequence length="222" mass="25273">MQGNYACNVETPKIQVQLLHSHHLYLHTKPTIRVRHLLDVRRKLLNHSNAFALLPKTCWRNAAVILMLIHQVIDYCSTVSSPALSLLILVPVNCAVFVFLTEIEWRNVVLVAQFITFGFACTPLYFVGEKVIGMHDTRSICLRALARLPVVIPIWFLAIIFPFFGPINAAVGAFLVTFTVYIIPSLAHMLTYRKASARQIITILKRGIKYSRRDFFRATIPN</sequence>
<keyword evidence="5 6" id="KW-0472">Membrane</keyword>
<dbReference type="Proteomes" id="UP001188597">
    <property type="component" value="Unassembled WGS sequence"/>
</dbReference>
<keyword evidence="4 6" id="KW-1133">Transmembrane helix</keyword>
<comment type="caution">
    <text evidence="8">The sequence shown here is derived from an EMBL/GenBank/DDBJ whole genome shotgun (WGS) entry which is preliminary data.</text>
</comment>
<keyword evidence="3" id="KW-0029">Amino-acid transport</keyword>